<proteinExistence type="predicted"/>
<protein>
    <submittedName>
        <fullName evidence="5">Putative Histidine kinase</fullName>
        <ecNumber evidence="5">2.7.13.3</ecNumber>
    </submittedName>
</protein>
<dbReference type="InterPro" id="IPR003594">
    <property type="entry name" value="HATPase_dom"/>
</dbReference>
<dbReference type="Proteomes" id="UP000218615">
    <property type="component" value="Unassembled WGS sequence"/>
</dbReference>
<dbReference type="SUPFAM" id="SSF52172">
    <property type="entry name" value="CheY-like"/>
    <property type="match status" value="1"/>
</dbReference>
<dbReference type="PROSITE" id="PS50110">
    <property type="entry name" value="RESPONSE_REGULATORY"/>
    <property type="match status" value="1"/>
</dbReference>
<dbReference type="RefSeq" id="WP_096204484.1">
    <property type="nucleotide sequence ID" value="NZ_FZMP01000080.1"/>
</dbReference>
<dbReference type="Gene3D" id="3.30.565.10">
    <property type="entry name" value="Histidine kinase-like ATPase, C-terminal domain"/>
    <property type="match status" value="1"/>
</dbReference>
<evidence type="ECO:0000259" key="3">
    <source>
        <dbReference type="PROSITE" id="PS50109"/>
    </source>
</evidence>
<evidence type="ECO:0000256" key="1">
    <source>
        <dbReference type="ARBA" id="ARBA00022553"/>
    </source>
</evidence>
<dbReference type="PRINTS" id="PR00344">
    <property type="entry name" value="BCTRLSENSOR"/>
</dbReference>
<dbReference type="Pfam" id="PF02518">
    <property type="entry name" value="HATPase_c"/>
    <property type="match status" value="1"/>
</dbReference>
<dbReference type="PROSITE" id="PS50109">
    <property type="entry name" value="HIS_KIN"/>
    <property type="match status" value="1"/>
</dbReference>
<feature type="domain" description="Histidine kinase" evidence="3">
    <location>
        <begin position="205"/>
        <end position="361"/>
    </location>
</feature>
<dbReference type="AlphaFoldDB" id="A0A284VLY6"/>
<dbReference type="PANTHER" id="PTHR43547">
    <property type="entry name" value="TWO-COMPONENT HISTIDINE KINASE"/>
    <property type="match status" value="1"/>
</dbReference>
<dbReference type="EC" id="2.7.13.3" evidence="5"/>
<dbReference type="SMART" id="SM00448">
    <property type="entry name" value="REC"/>
    <property type="match status" value="1"/>
</dbReference>
<feature type="domain" description="Response regulatory" evidence="4">
    <location>
        <begin position="5"/>
        <end position="123"/>
    </location>
</feature>
<dbReference type="InterPro" id="IPR036890">
    <property type="entry name" value="HATPase_C_sf"/>
</dbReference>
<dbReference type="GO" id="GO:0000155">
    <property type="term" value="F:phosphorelay sensor kinase activity"/>
    <property type="evidence" value="ECO:0007669"/>
    <property type="project" value="TreeGrafter"/>
</dbReference>
<accession>A0A284VLY6</accession>
<dbReference type="InterPro" id="IPR005467">
    <property type="entry name" value="His_kinase_dom"/>
</dbReference>
<dbReference type="InterPro" id="IPR004358">
    <property type="entry name" value="Sig_transdc_His_kin-like_C"/>
</dbReference>
<dbReference type="OrthoDB" id="8127at2157"/>
<evidence type="ECO:0000313" key="6">
    <source>
        <dbReference type="Proteomes" id="UP000218615"/>
    </source>
</evidence>
<dbReference type="SMART" id="SM00387">
    <property type="entry name" value="HATPase_c"/>
    <property type="match status" value="1"/>
</dbReference>
<dbReference type="Gene3D" id="3.40.50.2300">
    <property type="match status" value="1"/>
</dbReference>
<keyword evidence="5" id="KW-0808">Transferase</keyword>
<dbReference type="PANTHER" id="PTHR43547:SF2">
    <property type="entry name" value="HYBRID SIGNAL TRANSDUCTION HISTIDINE KINASE C"/>
    <property type="match status" value="1"/>
</dbReference>
<reference evidence="6" key="1">
    <citation type="submission" date="2017-06" db="EMBL/GenBank/DDBJ databases">
        <authorList>
            <person name="Cremers G."/>
        </authorList>
    </citation>
    <scope>NUCLEOTIDE SEQUENCE [LARGE SCALE GENOMIC DNA]</scope>
</reference>
<feature type="modified residue" description="4-aspartylphosphate" evidence="2">
    <location>
        <position position="57"/>
    </location>
</feature>
<sequence length="362" mass="41150">MEDIRVLLIEDNPADARLIREMLAYEKDVSFNLEWKDNLTEGLKRLAGGRVDIVLLDLMLPDSFGRLYTFTTAQAQAPEVPIVILTSFKDDDFAINAISMGAQDYLIKGQVDSNQLVHTIRYAIWRKQILKNHVSRFKKADNLKNLFTNMTRQDILNLADVIKTTAELGLGEAKGEGVRNALLKIRSNTDMLIGMIKTASTYAMLVESIEKLERRRLDLNMIIRKVADSFKPELEKKNIKLEYQVKSDCSAMVNPMIEDAFSNLISNAIKYSPESSKIEAGIIKESKHWKIYVKDWGYGIREADRELLFKRFQRVDEKGVMNTEPGLAIVNRIAELHGGRVGVEDNPEGGCLFYVEIPEMTD</sequence>
<evidence type="ECO:0000313" key="5">
    <source>
        <dbReference type="EMBL" id="SNQ60223.1"/>
    </source>
</evidence>
<dbReference type="EMBL" id="FZMP01000080">
    <property type="protein sequence ID" value="SNQ60223.1"/>
    <property type="molecule type" value="Genomic_DNA"/>
</dbReference>
<keyword evidence="6" id="KW-1185">Reference proteome</keyword>
<dbReference type="InterPro" id="IPR001789">
    <property type="entry name" value="Sig_transdc_resp-reg_receiver"/>
</dbReference>
<evidence type="ECO:0000259" key="4">
    <source>
        <dbReference type="PROSITE" id="PS50110"/>
    </source>
</evidence>
<dbReference type="Pfam" id="PF00072">
    <property type="entry name" value="Response_reg"/>
    <property type="match status" value="1"/>
</dbReference>
<keyword evidence="5" id="KW-0418">Kinase</keyword>
<dbReference type="InterPro" id="IPR011006">
    <property type="entry name" value="CheY-like_superfamily"/>
</dbReference>
<dbReference type="CDD" id="cd00075">
    <property type="entry name" value="HATPase"/>
    <property type="match status" value="1"/>
</dbReference>
<evidence type="ECO:0000256" key="2">
    <source>
        <dbReference type="PROSITE-ProRule" id="PRU00169"/>
    </source>
</evidence>
<keyword evidence="1 2" id="KW-0597">Phosphoprotein</keyword>
<organism evidence="5 6">
    <name type="scientific">Candidatus Methanoperedens nitratireducens</name>
    <dbReference type="NCBI Taxonomy" id="1392998"/>
    <lineage>
        <taxon>Archaea</taxon>
        <taxon>Methanobacteriati</taxon>
        <taxon>Methanobacteriota</taxon>
        <taxon>Stenosarchaea group</taxon>
        <taxon>Methanomicrobia</taxon>
        <taxon>Methanosarcinales</taxon>
        <taxon>ANME-2 cluster</taxon>
        <taxon>Candidatus Methanoperedentaceae</taxon>
        <taxon>Candidatus Methanoperedens</taxon>
    </lineage>
</organism>
<name>A0A284VLY6_9EURY</name>
<dbReference type="SUPFAM" id="SSF55874">
    <property type="entry name" value="ATPase domain of HSP90 chaperone/DNA topoisomerase II/histidine kinase"/>
    <property type="match status" value="1"/>
</dbReference>
<gene>
    <name evidence="5" type="ORF">MNV_1700001</name>
</gene>